<organism evidence="2 3">
    <name type="scientific">Sphingomonas carotinifaciens</name>
    <dbReference type="NCBI Taxonomy" id="1166323"/>
    <lineage>
        <taxon>Bacteria</taxon>
        <taxon>Pseudomonadati</taxon>
        <taxon>Pseudomonadota</taxon>
        <taxon>Alphaproteobacteria</taxon>
        <taxon>Sphingomonadales</taxon>
        <taxon>Sphingomonadaceae</taxon>
        <taxon>Sphingomonas</taxon>
    </lineage>
</organism>
<evidence type="ECO:0000256" key="1">
    <source>
        <dbReference type="ARBA" id="ARBA00023224"/>
    </source>
</evidence>
<keyword evidence="3" id="KW-1185">Reference proteome</keyword>
<dbReference type="EMBL" id="FNBI01000004">
    <property type="protein sequence ID" value="SDF58502.1"/>
    <property type="molecule type" value="Genomic_DNA"/>
</dbReference>
<proteinExistence type="predicted"/>
<dbReference type="PANTHER" id="PTHR32089">
    <property type="entry name" value="METHYL-ACCEPTING CHEMOTAXIS PROTEIN MCPB"/>
    <property type="match status" value="1"/>
</dbReference>
<dbReference type="GO" id="GO:0007165">
    <property type="term" value="P:signal transduction"/>
    <property type="evidence" value="ECO:0007669"/>
    <property type="project" value="UniProtKB-KW"/>
</dbReference>
<dbReference type="Proteomes" id="UP000323502">
    <property type="component" value="Unassembled WGS sequence"/>
</dbReference>
<protein>
    <submittedName>
        <fullName evidence="2">HAMP domain-containing protein</fullName>
    </submittedName>
</protein>
<evidence type="ECO:0000313" key="3">
    <source>
        <dbReference type="Proteomes" id="UP000323502"/>
    </source>
</evidence>
<sequence length="601" mass="64859">MAIGSLARWTPFVTGWADRIEQRARLADRPIVAKVAATPLLMLGLVAFIVAFSTAALVVTDRSIERIVHSDMRDVGDLNAVALRFATVDSSVYRLLVARAARQDVDVAKRSAAIIDDLDVVRRDLIAFRDDHAADRAAVNAVLADLDRYRATVTVIASMLEVDFASSAAMVAPFREHARRVDQRVRAMAAAGVRRADADAAEVFFATRTTVLLLIVGSIIVAVFGIMMAYVVSRSTVRSITSIAEATDAVMRGEEPDFAALRRADEIGRMVNALQGFHKHRCEAERLEAEATALHQEARRQEALRAEAVQQTREEAEARRRHDLAALARTFEDKVSGAIHQAQETMVHLDRHAANLSSATDGDRRLAADLDTIARLFTDEMQEASGATRSLALTFDHIDRQVEGTRQAARSVTLHAQSAAEAVAGSQVKAVAIMQVVDVIDSIAKQTNLLALNATIEAARAGTAGHGFAVVAAEIKSLSGRTGVSTQDVHEKIEAMQRQITAVVSNTQSLATLIAGMDDVTERVAALSRGQTQSIDELNSRIKRVRQRTGALSDASERIGASVQGNLAAICELRAASTALDHALATLSTDAQDFTRRLLAS</sequence>
<dbReference type="Gene3D" id="6.10.340.10">
    <property type="match status" value="1"/>
</dbReference>
<dbReference type="Gene3D" id="1.10.287.950">
    <property type="entry name" value="Methyl-accepting chemotaxis protein"/>
    <property type="match status" value="1"/>
</dbReference>
<name>A0A1G7M9S1_9SPHN</name>
<dbReference type="Pfam" id="PF00015">
    <property type="entry name" value="MCPsignal"/>
    <property type="match status" value="1"/>
</dbReference>
<dbReference type="RefSeq" id="WP_149682481.1">
    <property type="nucleotide sequence ID" value="NZ_JACIEY010000006.1"/>
</dbReference>
<dbReference type="AlphaFoldDB" id="A0A1G7M9S1"/>
<reference evidence="2 3" key="1">
    <citation type="submission" date="2016-10" db="EMBL/GenBank/DDBJ databases">
        <authorList>
            <person name="Varghese N."/>
            <person name="Submissions S."/>
        </authorList>
    </citation>
    <scope>NUCLEOTIDE SEQUENCE [LARGE SCALE GENOMIC DNA]</scope>
    <source>
        <strain evidence="2 3">S7-754</strain>
    </source>
</reference>
<dbReference type="PROSITE" id="PS50111">
    <property type="entry name" value="CHEMOTAXIS_TRANSDUC_2"/>
    <property type="match status" value="1"/>
</dbReference>
<dbReference type="PANTHER" id="PTHR32089:SF112">
    <property type="entry name" value="LYSOZYME-LIKE PROTEIN-RELATED"/>
    <property type="match status" value="1"/>
</dbReference>
<accession>A0A1G7M9S1</accession>
<evidence type="ECO:0000313" key="2">
    <source>
        <dbReference type="EMBL" id="SDF58502.1"/>
    </source>
</evidence>
<dbReference type="SUPFAM" id="SSF58104">
    <property type="entry name" value="Methyl-accepting chemotaxis protein (MCP) signaling domain"/>
    <property type="match status" value="1"/>
</dbReference>
<dbReference type="InterPro" id="IPR004089">
    <property type="entry name" value="MCPsignal_dom"/>
</dbReference>
<dbReference type="SMART" id="SM00283">
    <property type="entry name" value="MA"/>
    <property type="match status" value="1"/>
</dbReference>
<keyword evidence="1" id="KW-0807">Transducer</keyword>
<gene>
    <name evidence="2" type="ORF">SAMN05216557_104117</name>
</gene>
<dbReference type="GO" id="GO:0016020">
    <property type="term" value="C:membrane"/>
    <property type="evidence" value="ECO:0007669"/>
    <property type="project" value="InterPro"/>
</dbReference>